<evidence type="ECO:0000256" key="3">
    <source>
        <dbReference type="ARBA" id="ARBA00023242"/>
    </source>
</evidence>
<dbReference type="GO" id="GO:0005643">
    <property type="term" value="C:nuclear pore"/>
    <property type="evidence" value="ECO:0007669"/>
    <property type="project" value="InterPro"/>
</dbReference>
<dbReference type="PANTHER" id="PTHR11225:SF4">
    <property type="entry name" value="NUCLEAR PORE COMPLEX PROTEIN NUP93"/>
    <property type="match status" value="1"/>
</dbReference>
<evidence type="ECO:0000313" key="5">
    <source>
        <dbReference type="EMBL" id="KAF2280307.1"/>
    </source>
</evidence>
<feature type="compositionally biased region" description="Polar residues" evidence="4">
    <location>
        <begin position="390"/>
        <end position="402"/>
    </location>
</feature>
<keyword evidence="3" id="KW-0539">Nucleus</keyword>
<evidence type="ECO:0000256" key="1">
    <source>
        <dbReference type="ARBA" id="ARBA00004259"/>
    </source>
</evidence>
<reference evidence="5" key="1">
    <citation type="journal article" date="2020" name="Stud. Mycol.">
        <title>101 Dothideomycetes genomes: a test case for predicting lifestyles and emergence of pathogens.</title>
        <authorList>
            <person name="Haridas S."/>
            <person name="Albert R."/>
            <person name="Binder M."/>
            <person name="Bloem J."/>
            <person name="Labutti K."/>
            <person name="Salamov A."/>
            <person name="Andreopoulos B."/>
            <person name="Baker S."/>
            <person name="Barry K."/>
            <person name="Bills G."/>
            <person name="Bluhm B."/>
            <person name="Cannon C."/>
            <person name="Castanera R."/>
            <person name="Culley D."/>
            <person name="Daum C."/>
            <person name="Ezra D."/>
            <person name="Gonzalez J."/>
            <person name="Henrissat B."/>
            <person name="Kuo A."/>
            <person name="Liang C."/>
            <person name="Lipzen A."/>
            <person name="Lutzoni F."/>
            <person name="Magnuson J."/>
            <person name="Mondo S."/>
            <person name="Nolan M."/>
            <person name="Ohm R."/>
            <person name="Pangilinan J."/>
            <person name="Park H.-J."/>
            <person name="Ramirez L."/>
            <person name="Alfaro M."/>
            <person name="Sun H."/>
            <person name="Tritt A."/>
            <person name="Yoshinaga Y."/>
            <person name="Zwiers L.-H."/>
            <person name="Turgeon B."/>
            <person name="Goodwin S."/>
            <person name="Spatafora J."/>
            <person name="Crous P."/>
            <person name="Grigoriev I."/>
        </authorList>
    </citation>
    <scope>NUCLEOTIDE SEQUENCE</scope>
    <source>
        <strain evidence="5">CBS 379.55</strain>
    </source>
</reference>
<name>A0A6A6JV94_WESOR</name>
<dbReference type="GO" id="GO:0006606">
    <property type="term" value="P:protein import into nucleus"/>
    <property type="evidence" value="ECO:0007669"/>
    <property type="project" value="TreeGrafter"/>
</dbReference>
<evidence type="ECO:0000313" key="6">
    <source>
        <dbReference type="Proteomes" id="UP000800097"/>
    </source>
</evidence>
<dbReference type="InterPro" id="IPR007231">
    <property type="entry name" value="Nucleoporin_int_Nup93/Nic96"/>
</dbReference>
<dbReference type="EMBL" id="ML986485">
    <property type="protein sequence ID" value="KAF2280307.1"/>
    <property type="molecule type" value="Genomic_DNA"/>
</dbReference>
<feature type="region of interest" description="Disordered" evidence="4">
    <location>
        <begin position="113"/>
        <end position="186"/>
    </location>
</feature>
<feature type="compositionally biased region" description="Low complexity" evidence="4">
    <location>
        <begin position="113"/>
        <end position="130"/>
    </location>
</feature>
<gene>
    <name evidence="5" type="ORF">EI97DRAFT_411481</name>
</gene>
<keyword evidence="6" id="KW-1185">Reference proteome</keyword>
<feature type="compositionally biased region" description="Polar residues" evidence="4">
    <location>
        <begin position="138"/>
        <end position="160"/>
    </location>
</feature>
<dbReference type="GeneID" id="54549905"/>
<sequence length="1139" mass="123751">MSLFANLGKPSSSAPASGSLFGSAAPASSAPASGGLFGSLGGNTAPASNAPASGGLFGSLGSTTQTSNAPASGGLFANLGAAKSSAPSSGGLFGSLGTSTSAPASGSLFSGLGGAQSSTAPTSTQPAASTGLGGSLFGASTTATNQQQTGQPSLFSTSTAPQQQQQQQQPSGGPLSQSQANASRSAHFDHLLERGRKRNAGEDGLTNFEELPTLQLGLGDIARKVRNLGTGGPSAEKAQDRTAHFLLSASGVKLGSTLRDLNQFSSQAGLSTAGTAANLLDTDVDSYLSNLHSQSTLALIQEGLEQSKRDFDNFLEENVQIEWDAQRKRIYEHFGLGRHEEMAASQSTFARTARGAFGRSTRKGRSMGPGASTNQASFGASQAAPVLGSVNSPYGQSRNGAGQQDKALGGGYGNAPDRFLRERQEKFAGKVRELNVKRQEEQPYPLLQSFYEVERSSEIENQEHFLNAYKALMSITGEAEFRTSNKRAERFFAQDYLDENPNSERSINIRKRILNGSREFLEKKFLQEAMEVIAKQPGEARPGGIPTVINKIKGYIQVKVNFKEFGETEHFEKIGGGEDEFPWVIMFYLLRAGLVKDAAAYVKEKKNFFHNKDRIFAAAMAHYAEDPDRRLTPDLQQKVAHVHAQRNRIAPTSDPYRTACYKIVGRCEMTRRNLESLSQTMDDWVWLQFNLAREGNRAEENAGELFGLDEIRASVDEIGQRHFASSAEASGGYGVYFYLATLAGMFEQAINYLYSYNHTTAVHFAIALAYYGLLRVSDWSKAGSEILTFTQRQQPELNFGRIVGTYTGDFRMARADSATEYLVLICLNADLPGDAGKEQANLCHEALRELVLETREFSTLLGDVKANGHATLGLIQQRLQLIKLEDENQLIKSITQEAARTADDNGRTNDAVLLCHLAGEYDLVVAILNRSLSEALSVDLGQEPLRLEPLKQRLPAPDAQQSQNSDPASAAGSMLGTDDPIELARRIIELYDNNSLWWRSVSRGNRETLGTLFRLCEVRACIERGEYMKALDEISTLSLLPLTARGSLPLIRKSATHFSTLPPEIARNIGNILLWCIMCCSRHREVLLQGSAFVVDATRQRLADELAQMARDLMVFAGLIRYKLPGRVFEVLAREGGVE</sequence>
<dbReference type="Pfam" id="PF04097">
    <property type="entry name" value="Nic96"/>
    <property type="match status" value="1"/>
</dbReference>
<feature type="region of interest" description="Disordered" evidence="4">
    <location>
        <begin position="345"/>
        <end position="374"/>
    </location>
</feature>
<evidence type="ECO:0000256" key="2">
    <source>
        <dbReference type="ARBA" id="ARBA00010186"/>
    </source>
</evidence>
<protein>
    <submittedName>
        <fullName evidence="5">NIC-domain-containing protein</fullName>
    </submittedName>
</protein>
<accession>A0A6A6JV94</accession>
<dbReference type="PANTHER" id="PTHR11225">
    <property type="entry name" value="NUCLEAR PORE COMPLEX PROTEIN NUP93 NUCLEOPORIN NUP93 DEAD EYE PROTEIN"/>
    <property type="match status" value="1"/>
</dbReference>
<feature type="region of interest" description="Disordered" evidence="4">
    <location>
        <begin position="1"/>
        <end position="57"/>
    </location>
</feature>
<feature type="compositionally biased region" description="Low complexity" evidence="4">
    <location>
        <begin position="10"/>
        <end position="34"/>
    </location>
</feature>
<organism evidence="5 6">
    <name type="scientific">Westerdykella ornata</name>
    <dbReference type="NCBI Taxonomy" id="318751"/>
    <lineage>
        <taxon>Eukaryota</taxon>
        <taxon>Fungi</taxon>
        <taxon>Dikarya</taxon>
        <taxon>Ascomycota</taxon>
        <taxon>Pezizomycotina</taxon>
        <taxon>Dothideomycetes</taxon>
        <taxon>Pleosporomycetidae</taxon>
        <taxon>Pleosporales</taxon>
        <taxon>Sporormiaceae</taxon>
        <taxon>Westerdykella</taxon>
    </lineage>
</organism>
<proteinExistence type="inferred from homology"/>
<comment type="subcellular location">
    <subcellularLocation>
        <location evidence="1">Nucleus envelope</location>
    </subcellularLocation>
</comment>
<dbReference type="OrthoDB" id="203824at2759"/>
<evidence type="ECO:0000256" key="4">
    <source>
        <dbReference type="SAM" id="MobiDB-lite"/>
    </source>
</evidence>
<dbReference type="GO" id="GO:0016973">
    <property type="term" value="P:poly(A)+ mRNA export from nucleus"/>
    <property type="evidence" value="ECO:0007669"/>
    <property type="project" value="TreeGrafter"/>
</dbReference>
<dbReference type="Proteomes" id="UP000800097">
    <property type="component" value="Unassembled WGS sequence"/>
</dbReference>
<dbReference type="AlphaFoldDB" id="A0A6A6JV94"/>
<dbReference type="GO" id="GO:0017056">
    <property type="term" value="F:structural constituent of nuclear pore"/>
    <property type="evidence" value="ECO:0007669"/>
    <property type="project" value="InterPro"/>
</dbReference>
<dbReference type="RefSeq" id="XP_033657845.1">
    <property type="nucleotide sequence ID" value="XM_033796730.1"/>
</dbReference>
<feature type="region of interest" description="Disordered" evidence="4">
    <location>
        <begin position="954"/>
        <end position="975"/>
    </location>
</feature>
<feature type="region of interest" description="Disordered" evidence="4">
    <location>
        <begin position="390"/>
        <end position="415"/>
    </location>
</feature>
<feature type="compositionally biased region" description="Low complexity" evidence="4">
    <location>
        <begin position="161"/>
        <end position="179"/>
    </location>
</feature>
<comment type="similarity">
    <text evidence="2">Belongs to the nucleoporin interacting component (NIC) family.</text>
</comment>